<accession>A0ABN7SKH5</accession>
<feature type="transmembrane region" description="Helical" evidence="1">
    <location>
        <begin position="257"/>
        <end position="278"/>
    </location>
</feature>
<proteinExistence type="predicted"/>
<reference evidence="2 3" key="1">
    <citation type="submission" date="2021-04" db="EMBL/GenBank/DDBJ databases">
        <authorList>
            <person name="Bliznina A."/>
        </authorList>
    </citation>
    <scope>NUCLEOTIDE SEQUENCE [LARGE SCALE GENOMIC DNA]</scope>
</reference>
<sequence length="395" mass="44436">MITSISNDLLDIIVGIIAISSNAVVNSFTMEYDVAEDQQILNLISFKNLQKHRQPDFEYTKMWKEFKNAVHNNEEYDLPDHFTVVPEKGNLLVIKAYWTAGVWTFMSLVHLILSRLFKDKWKVDLPLAVSAAFSVFNIMVQVHLNGWAPRAIWDEWELGGKINSWDSVIDWEHRRFNRSVEARLLYLIMFFTSTVALGCSYYRIFRVQEETTKSRGSVPKAAILLVTAGMTLATVSISNNSGALVEQSKGATNYKDYGVGIMSGWYTIFVVAWTLPTIQNPALGKLTLRIIMSGIGMGVVQGAVSIRILSKADISKPAECINFSLITTALATMVVHGCTLKYIANAKVTHADIGLKKRRNSLLGIEDTQPLLNSQRLRELERLRSLVGEKIEEEK</sequence>
<feature type="transmembrane region" description="Helical" evidence="1">
    <location>
        <begin position="184"/>
        <end position="205"/>
    </location>
</feature>
<organism evidence="2 3">
    <name type="scientific">Oikopleura dioica</name>
    <name type="common">Tunicate</name>
    <dbReference type="NCBI Taxonomy" id="34765"/>
    <lineage>
        <taxon>Eukaryota</taxon>
        <taxon>Metazoa</taxon>
        <taxon>Chordata</taxon>
        <taxon>Tunicata</taxon>
        <taxon>Appendicularia</taxon>
        <taxon>Copelata</taxon>
        <taxon>Oikopleuridae</taxon>
        <taxon>Oikopleura</taxon>
    </lineage>
</organism>
<feature type="transmembrane region" description="Helical" evidence="1">
    <location>
        <begin position="290"/>
        <end position="309"/>
    </location>
</feature>
<feature type="transmembrane region" description="Helical" evidence="1">
    <location>
        <begin position="96"/>
        <end position="113"/>
    </location>
</feature>
<dbReference type="EMBL" id="OU015569">
    <property type="protein sequence ID" value="CAG5099364.1"/>
    <property type="molecule type" value="Genomic_DNA"/>
</dbReference>
<gene>
    <name evidence="2" type="ORF">OKIOD_LOCUS8043</name>
</gene>
<keyword evidence="1" id="KW-0472">Membrane</keyword>
<keyword evidence="1" id="KW-1133">Transmembrane helix</keyword>
<keyword evidence="3" id="KW-1185">Reference proteome</keyword>
<protein>
    <submittedName>
        <fullName evidence="2">Oidioi.mRNA.OKI2018_I69.XSR.g16485.t1.cds</fullName>
    </submittedName>
</protein>
<evidence type="ECO:0000313" key="3">
    <source>
        <dbReference type="Proteomes" id="UP001158576"/>
    </source>
</evidence>
<feature type="transmembrane region" description="Helical" evidence="1">
    <location>
        <begin position="217"/>
        <end position="237"/>
    </location>
</feature>
<evidence type="ECO:0000313" key="2">
    <source>
        <dbReference type="EMBL" id="CAG5099364.1"/>
    </source>
</evidence>
<dbReference type="Proteomes" id="UP001158576">
    <property type="component" value="Chromosome XSR"/>
</dbReference>
<keyword evidence="1" id="KW-0812">Transmembrane</keyword>
<evidence type="ECO:0000256" key="1">
    <source>
        <dbReference type="SAM" id="Phobius"/>
    </source>
</evidence>
<name>A0ABN7SKH5_OIKDI</name>